<gene>
    <name evidence="1" type="ORF">SAMN05216339_10532</name>
</gene>
<name>A0A1I7HI39_9PROT</name>
<dbReference type="EMBL" id="FPBL01000005">
    <property type="protein sequence ID" value="SFU60417.1"/>
    <property type="molecule type" value="Genomic_DNA"/>
</dbReference>
<proteinExistence type="predicted"/>
<accession>A0A1I7HI39</accession>
<organism evidence="1 2">
    <name type="scientific">Nitrosomonas eutropha</name>
    <dbReference type="NCBI Taxonomy" id="916"/>
    <lineage>
        <taxon>Bacteria</taxon>
        <taxon>Pseudomonadati</taxon>
        <taxon>Pseudomonadota</taxon>
        <taxon>Betaproteobacteria</taxon>
        <taxon>Nitrosomonadales</taxon>
        <taxon>Nitrosomonadaceae</taxon>
        <taxon>Nitrosomonas</taxon>
    </lineage>
</organism>
<protein>
    <submittedName>
        <fullName evidence="1">Uncharacterized protein</fullName>
    </submittedName>
</protein>
<dbReference type="OrthoDB" id="8549182at2"/>
<reference evidence="1 2" key="1">
    <citation type="submission" date="2016-10" db="EMBL/GenBank/DDBJ databases">
        <authorList>
            <person name="de Groot N.N."/>
        </authorList>
    </citation>
    <scope>NUCLEOTIDE SEQUENCE [LARGE SCALE GENOMIC DNA]</scope>
    <source>
        <strain evidence="1 2">Nm24</strain>
    </source>
</reference>
<evidence type="ECO:0000313" key="1">
    <source>
        <dbReference type="EMBL" id="SFU60417.1"/>
    </source>
</evidence>
<dbReference type="RefSeq" id="WP_074928293.1">
    <property type="nucleotide sequence ID" value="NZ_FPBL01000005.1"/>
</dbReference>
<dbReference type="Proteomes" id="UP000183926">
    <property type="component" value="Unassembled WGS sequence"/>
</dbReference>
<evidence type="ECO:0000313" key="2">
    <source>
        <dbReference type="Proteomes" id="UP000183926"/>
    </source>
</evidence>
<dbReference type="AlphaFoldDB" id="A0A1I7HI39"/>
<sequence>MTLKSTLKEFAAFLGSQESILDRDYPRVADQLKLLWGYAEFSLYLEKLLVTEKGRDRAGFSFEVILELDKLKEIHERLFPREN</sequence>